<evidence type="ECO:0000313" key="7">
    <source>
        <dbReference type="Proteomes" id="UP001489004"/>
    </source>
</evidence>
<accession>A0AAW1PT44</accession>
<dbReference type="SUPFAM" id="SSF110581">
    <property type="entry name" value="Indigoidine synthase A-like"/>
    <property type="match status" value="1"/>
</dbReference>
<dbReference type="Pfam" id="PF04227">
    <property type="entry name" value="Indigoidine_A"/>
    <property type="match status" value="1"/>
</dbReference>
<evidence type="ECO:0000256" key="4">
    <source>
        <dbReference type="ARBA" id="ARBA00023239"/>
    </source>
</evidence>
<dbReference type="Proteomes" id="UP001489004">
    <property type="component" value="Unassembled WGS sequence"/>
</dbReference>
<dbReference type="AlphaFoldDB" id="A0AAW1PT44"/>
<evidence type="ECO:0000313" key="6">
    <source>
        <dbReference type="EMBL" id="KAK9811309.1"/>
    </source>
</evidence>
<evidence type="ECO:0008006" key="8">
    <source>
        <dbReference type="Google" id="ProtNLM"/>
    </source>
</evidence>
<dbReference type="EMBL" id="JALJOR010000009">
    <property type="protein sequence ID" value="KAK9811309.1"/>
    <property type="molecule type" value="Genomic_DNA"/>
</dbReference>
<keyword evidence="5" id="KW-0326">Glycosidase</keyword>
<dbReference type="PANTHER" id="PTHR42909:SF1">
    <property type="entry name" value="CARBOHYDRATE KINASE PFKB DOMAIN-CONTAINING PROTEIN"/>
    <property type="match status" value="1"/>
</dbReference>
<gene>
    <name evidence="6" type="ORF">WJX72_001535</name>
</gene>
<dbReference type="PANTHER" id="PTHR42909">
    <property type="entry name" value="ZGC:136858"/>
    <property type="match status" value="1"/>
</dbReference>
<dbReference type="GO" id="GO:0005737">
    <property type="term" value="C:cytoplasm"/>
    <property type="evidence" value="ECO:0007669"/>
    <property type="project" value="TreeGrafter"/>
</dbReference>
<protein>
    <recommendedName>
        <fullName evidence="8">Pseudouridine-5'-phosphate glycosidase</fullName>
    </recommendedName>
</protein>
<evidence type="ECO:0000256" key="2">
    <source>
        <dbReference type="ARBA" id="ARBA00022801"/>
    </source>
</evidence>
<evidence type="ECO:0000256" key="5">
    <source>
        <dbReference type="ARBA" id="ARBA00023295"/>
    </source>
</evidence>
<proteinExistence type="inferred from homology"/>
<keyword evidence="7" id="KW-1185">Reference proteome</keyword>
<evidence type="ECO:0000256" key="3">
    <source>
        <dbReference type="ARBA" id="ARBA00023211"/>
    </source>
</evidence>
<dbReference type="InterPro" id="IPR022830">
    <property type="entry name" value="Indigdn_synthA-like"/>
</dbReference>
<dbReference type="GO" id="GO:0004730">
    <property type="term" value="F:pseudouridylate synthase activity"/>
    <property type="evidence" value="ECO:0007669"/>
    <property type="project" value="InterPro"/>
</dbReference>
<name>A0AAW1PT44_9CHLO</name>
<dbReference type="GO" id="GO:0016798">
    <property type="term" value="F:hydrolase activity, acting on glycosyl bonds"/>
    <property type="evidence" value="ECO:0007669"/>
    <property type="project" value="UniProtKB-KW"/>
</dbReference>
<dbReference type="Gene3D" id="3.40.1790.10">
    <property type="entry name" value="Indigoidine synthase domain"/>
    <property type="match status" value="1"/>
</dbReference>
<dbReference type="InterPro" id="IPR007342">
    <property type="entry name" value="PsuG"/>
</dbReference>
<comment type="caution">
    <text evidence="6">The sequence shown here is derived from an EMBL/GenBank/DDBJ whole genome shotgun (WGS) entry which is preliminary data.</text>
</comment>
<sequence length="335" mass="34626">MEPSWRTRIAGLTAHITGSTPGSDASTSYAQEGVVAVSAAVQKALRDGSPVVALESTIISHGMPFPQNLQTARDVEAVIRANGATPATIAVLGGVPTVGLTDVQLHSLAQKGLEVRKTSRRDLPYVMAHKLDGSTTVSATMLLAARAGIRVFVTGGIGGVHRGGESTMDISADLTELGRTPVVVVCAGPKSLLDIPRTLEYLETQGVCVASYGTNEFPAFFTPRSGCMAPARVDSPGEAAAMIRGSLQLGLGSGMVIGVPIPSQFVPAGARIEKAIQTALKEATSKGISGNDLTPFLLDRIRDLTGGASLTANIHLIKNNASVGARIAVALSKLR</sequence>
<keyword evidence="2" id="KW-0378">Hydrolase</keyword>
<reference evidence="6 7" key="1">
    <citation type="journal article" date="2024" name="Nat. Commun.">
        <title>Phylogenomics reveals the evolutionary origins of lichenization in chlorophyte algae.</title>
        <authorList>
            <person name="Puginier C."/>
            <person name="Libourel C."/>
            <person name="Otte J."/>
            <person name="Skaloud P."/>
            <person name="Haon M."/>
            <person name="Grisel S."/>
            <person name="Petersen M."/>
            <person name="Berrin J.G."/>
            <person name="Delaux P.M."/>
            <person name="Dal Grande F."/>
            <person name="Keller J."/>
        </authorList>
    </citation>
    <scope>NUCLEOTIDE SEQUENCE [LARGE SCALE GENOMIC DNA]</scope>
    <source>
        <strain evidence="6 7">SAG 2043</strain>
    </source>
</reference>
<evidence type="ECO:0000256" key="1">
    <source>
        <dbReference type="ARBA" id="ARBA00022723"/>
    </source>
</evidence>
<dbReference type="GO" id="GO:0046872">
    <property type="term" value="F:metal ion binding"/>
    <property type="evidence" value="ECO:0007669"/>
    <property type="project" value="UniProtKB-KW"/>
</dbReference>
<keyword evidence="3" id="KW-0464">Manganese</keyword>
<keyword evidence="1" id="KW-0479">Metal-binding</keyword>
<organism evidence="6 7">
    <name type="scientific">[Myrmecia] bisecta</name>
    <dbReference type="NCBI Taxonomy" id="41462"/>
    <lineage>
        <taxon>Eukaryota</taxon>
        <taxon>Viridiplantae</taxon>
        <taxon>Chlorophyta</taxon>
        <taxon>core chlorophytes</taxon>
        <taxon>Trebouxiophyceae</taxon>
        <taxon>Trebouxiales</taxon>
        <taxon>Trebouxiaceae</taxon>
        <taxon>Myrmecia</taxon>
    </lineage>
</organism>
<keyword evidence="4" id="KW-0456">Lyase</keyword>
<dbReference type="HAMAP" id="MF_01876">
    <property type="entry name" value="PsiMP_glycosidase"/>
    <property type="match status" value="1"/>
</dbReference>